<evidence type="ECO:0000256" key="3">
    <source>
        <dbReference type="ARBA" id="ARBA00023163"/>
    </source>
</evidence>
<dbReference type="Gene3D" id="1.10.357.10">
    <property type="entry name" value="Tetracycline Repressor, domain 2"/>
    <property type="match status" value="1"/>
</dbReference>
<dbReference type="PANTHER" id="PTHR30055">
    <property type="entry name" value="HTH-TYPE TRANSCRIPTIONAL REGULATOR RUTR"/>
    <property type="match status" value="1"/>
</dbReference>
<dbReference type="PANTHER" id="PTHR30055:SF243">
    <property type="entry name" value="HTH-TYPE TRANSCRIPTIONAL REGULATOR RV1816"/>
    <property type="match status" value="1"/>
</dbReference>
<dbReference type="Pfam" id="PF13305">
    <property type="entry name" value="TetR_C_33"/>
    <property type="match status" value="1"/>
</dbReference>
<dbReference type="Pfam" id="PF00440">
    <property type="entry name" value="TetR_N"/>
    <property type="match status" value="1"/>
</dbReference>
<feature type="domain" description="HTH tetR-type" evidence="4">
    <location>
        <begin position="24"/>
        <end position="69"/>
    </location>
</feature>
<dbReference type="GO" id="GO:0000976">
    <property type="term" value="F:transcription cis-regulatory region binding"/>
    <property type="evidence" value="ECO:0007669"/>
    <property type="project" value="TreeGrafter"/>
</dbReference>
<dbReference type="InterPro" id="IPR001647">
    <property type="entry name" value="HTH_TetR"/>
</dbReference>
<feature type="domain" description="HTH-type transcriptional regulator MT1864/Rv1816-like C-terminal" evidence="5">
    <location>
        <begin position="102"/>
        <end position="233"/>
    </location>
</feature>
<reference evidence="6 7" key="1">
    <citation type="journal article" date="2019" name="Int. J. Syst. Evol. Microbiol.">
        <title>Streptomyces cadmiisoli sp. nov., a novel actinomycete isolated from cadmium-contaminated soil.</title>
        <authorList>
            <person name="Li K."/>
            <person name="Tang X."/>
            <person name="Zhao J."/>
            <person name="Guo Y."/>
            <person name="Tang Y."/>
            <person name="Gao J."/>
        </authorList>
    </citation>
    <scope>NUCLEOTIDE SEQUENCE [LARGE SCALE GENOMIC DNA]</scope>
    <source>
        <strain evidence="6 7">ZFG47</strain>
    </source>
</reference>
<name>A0A2Z4J9G3_9ACTN</name>
<gene>
    <name evidence="6" type="ORF">DN051_38790</name>
</gene>
<evidence type="ECO:0000256" key="1">
    <source>
        <dbReference type="ARBA" id="ARBA00023015"/>
    </source>
</evidence>
<dbReference type="KEGG" id="scad:DN051_38790"/>
<keyword evidence="3" id="KW-0804">Transcription</keyword>
<dbReference type="Proteomes" id="UP000249616">
    <property type="component" value="Chromosome"/>
</dbReference>
<dbReference type="SUPFAM" id="SSF48498">
    <property type="entry name" value="Tetracyclin repressor-like, C-terminal domain"/>
    <property type="match status" value="1"/>
</dbReference>
<dbReference type="GO" id="GO:0003700">
    <property type="term" value="F:DNA-binding transcription factor activity"/>
    <property type="evidence" value="ECO:0007669"/>
    <property type="project" value="TreeGrafter"/>
</dbReference>
<keyword evidence="7" id="KW-1185">Reference proteome</keyword>
<evidence type="ECO:0000259" key="5">
    <source>
        <dbReference type="Pfam" id="PF13305"/>
    </source>
</evidence>
<dbReference type="RefSeq" id="WP_112441580.1">
    <property type="nucleotide sequence ID" value="NZ_CP030073.1"/>
</dbReference>
<dbReference type="InterPro" id="IPR025996">
    <property type="entry name" value="MT1864/Rv1816-like_C"/>
</dbReference>
<dbReference type="EMBL" id="CP030073">
    <property type="protein sequence ID" value="AWW41852.1"/>
    <property type="molecule type" value="Genomic_DNA"/>
</dbReference>
<evidence type="ECO:0000313" key="7">
    <source>
        <dbReference type="Proteomes" id="UP000249616"/>
    </source>
</evidence>
<dbReference type="InterPro" id="IPR009057">
    <property type="entry name" value="Homeodomain-like_sf"/>
</dbReference>
<accession>A0A2Z4J9G3</accession>
<evidence type="ECO:0000313" key="6">
    <source>
        <dbReference type="EMBL" id="AWW41852.1"/>
    </source>
</evidence>
<sequence>MSTPRKTPTARERARIEFTAEIKAVARTQLAEGGAAALSLRAVARELGLASASALYRYFPSRDALLTALILDGYTSLSNAAEAAHAALGTADTEPADMLERWVGVCHAVRDWALAHPHEYALIYGSPVPGYAAPQDTVAQATRVPYLIGALFTDAQGKDGHRPEATRPAMPDDARQSLAPLLSGLPPDTPAELVMGSLMAWTYLFGAISFELFGHRHEIIADPRAFFDHEARRVGAALGLGT</sequence>
<dbReference type="InterPro" id="IPR050109">
    <property type="entry name" value="HTH-type_TetR-like_transc_reg"/>
</dbReference>
<proteinExistence type="predicted"/>
<dbReference type="AlphaFoldDB" id="A0A2Z4J9G3"/>
<dbReference type="InterPro" id="IPR036271">
    <property type="entry name" value="Tet_transcr_reg_TetR-rel_C_sf"/>
</dbReference>
<keyword evidence="1" id="KW-0805">Transcription regulation</keyword>
<dbReference type="SUPFAM" id="SSF46689">
    <property type="entry name" value="Homeodomain-like"/>
    <property type="match status" value="1"/>
</dbReference>
<keyword evidence="2" id="KW-0238">DNA-binding</keyword>
<evidence type="ECO:0000259" key="4">
    <source>
        <dbReference type="Pfam" id="PF00440"/>
    </source>
</evidence>
<organism evidence="6 7">
    <name type="scientific">Streptomyces cadmiisoli</name>
    <dbReference type="NCBI Taxonomy" id="2184053"/>
    <lineage>
        <taxon>Bacteria</taxon>
        <taxon>Bacillati</taxon>
        <taxon>Actinomycetota</taxon>
        <taxon>Actinomycetes</taxon>
        <taxon>Kitasatosporales</taxon>
        <taxon>Streptomycetaceae</taxon>
        <taxon>Streptomyces</taxon>
        <taxon>Streptomyces aurantiacus group</taxon>
    </lineage>
</organism>
<evidence type="ECO:0000256" key="2">
    <source>
        <dbReference type="ARBA" id="ARBA00023125"/>
    </source>
</evidence>
<protein>
    <submittedName>
        <fullName evidence="6">TetR/AcrR family transcriptional regulator</fullName>
    </submittedName>
</protein>